<feature type="transmembrane region" description="Helical" evidence="8">
    <location>
        <begin position="146"/>
        <end position="167"/>
    </location>
</feature>
<evidence type="ECO:0000256" key="8">
    <source>
        <dbReference type="SAM" id="Phobius"/>
    </source>
</evidence>
<feature type="transmembrane region" description="Helical" evidence="8">
    <location>
        <begin position="244"/>
        <end position="266"/>
    </location>
</feature>
<proteinExistence type="predicted"/>
<dbReference type="EMBL" id="CP093443">
    <property type="protein sequence ID" value="UVI34566.1"/>
    <property type="molecule type" value="Genomic_DNA"/>
</dbReference>
<protein>
    <submittedName>
        <fullName evidence="10">MFS transporter</fullName>
    </submittedName>
</protein>
<evidence type="ECO:0000256" key="6">
    <source>
        <dbReference type="ARBA" id="ARBA00023136"/>
    </source>
</evidence>
<dbReference type="NCBIfam" id="TIGR00711">
    <property type="entry name" value="efflux_EmrB"/>
    <property type="match status" value="1"/>
</dbReference>
<feature type="transmembrane region" description="Helical" evidence="8">
    <location>
        <begin position="523"/>
        <end position="541"/>
    </location>
</feature>
<feature type="transmembrane region" description="Helical" evidence="8">
    <location>
        <begin position="404"/>
        <end position="427"/>
    </location>
</feature>
<comment type="subcellular location">
    <subcellularLocation>
        <location evidence="1">Cell membrane</location>
        <topology evidence="1">Multi-pass membrane protein</topology>
    </subcellularLocation>
</comment>
<keyword evidence="2" id="KW-0813">Transport</keyword>
<dbReference type="InterPro" id="IPR011701">
    <property type="entry name" value="MFS"/>
</dbReference>
<accession>A0ABY5SNF7</accession>
<dbReference type="Gene3D" id="1.20.1720.10">
    <property type="entry name" value="Multidrug resistance protein D"/>
    <property type="match status" value="1"/>
</dbReference>
<dbReference type="CDD" id="cd17502">
    <property type="entry name" value="MFS_Azr1_MDR_like"/>
    <property type="match status" value="1"/>
</dbReference>
<evidence type="ECO:0000313" key="10">
    <source>
        <dbReference type="EMBL" id="UVI34566.1"/>
    </source>
</evidence>
<dbReference type="InterPro" id="IPR004638">
    <property type="entry name" value="EmrB-like"/>
</dbReference>
<gene>
    <name evidence="10" type="ORF">L1F31_10500</name>
</gene>
<feature type="transmembrane region" description="Helical" evidence="8">
    <location>
        <begin position="346"/>
        <end position="371"/>
    </location>
</feature>
<feature type="transmembrane region" description="Helical" evidence="8">
    <location>
        <begin position="207"/>
        <end position="232"/>
    </location>
</feature>
<keyword evidence="4 8" id="KW-0812">Transmembrane</keyword>
<feature type="region of interest" description="Disordered" evidence="7">
    <location>
        <begin position="562"/>
        <end position="610"/>
    </location>
</feature>
<feature type="transmembrane region" description="Helical" evidence="8">
    <location>
        <begin position="447"/>
        <end position="465"/>
    </location>
</feature>
<dbReference type="RefSeq" id="WP_265417247.1">
    <property type="nucleotide sequence ID" value="NZ_CP093443.1"/>
</dbReference>
<evidence type="ECO:0000256" key="5">
    <source>
        <dbReference type="ARBA" id="ARBA00022989"/>
    </source>
</evidence>
<feature type="transmembrane region" description="Helical" evidence="8">
    <location>
        <begin position="52"/>
        <end position="70"/>
    </location>
</feature>
<feature type="transmembrane region" description="Helical" evidence="8">
    <location>
        <begin position="272"/>
        <end position="293"/>
    </location>
</feature>
<feature type="transmembrane region" description="Helical" evidence="8">
    <location>
        <begin position="179"/>
        <end position="201"/>
    </location>
</feature>
<dbReference type="PROSITE" id="PS50850">
    <property type="entry name" value="MFS"/>
    <property type="match status" value="1"/>
</dbReference>
<evidence type="ECO:0000256" key="2">
    <source>
        <dbReference type="ARBA" id="ARBA00022448"/>
    </source>
</evidence>
<feature type="transmembrane region" description="Helical" evidence="8">
    <location>
        <begin position="380"/>
        <end position="398"/>
    </location>
</feature>
<evidence type="ECO:0000256" key="1">
    <source>
        <dbReference type="ARBA" id="ARBA00004651"/>
    </source>
</evidence>
<evidence type="ECO:0000259" key="9">
    <source>
        <dbReference type="PROSITE" id="PS50850"/>
    </source>
</evidence>
<dbReference type="PANTHER" id="PTHR23501">
    <property type="entry name" value="MAJOR FACILITATOR SUPERFAMILY"/>
    <property type="match status" value="1"/>
</dbReference>
<evidence type="ECO:0000256" key="4">
    <source>
        <dbReference type="ARBA" id="ARBA00022692"/>
    </source>
</evidence>
<keyword evidence="3" id="KW-1003">Cell membrane</keyword>
<dbReference type="SUPFAM" id="SSF103473">
    <property type="entry name" value="MFS general substrate transporter"/>
    <property type="match status" value="1"/>
</dbReference>
<dbReference type="Gene3D" id="1.20.1250.20">
    <property type="entry name" value="MFS general substrate transporter like domains"/>
    <property type="match status" value="1"/>
</dbReference>
<dbReference type="PANTHER" id="PTHR23501:SF197">
    <property type="entry name" value="COMD"/>
    <property type="match status" value="1"/>
</dbReference>
<feature type="transmembrane region" description="Helical" evidence="8">
    <location>
        <begin position="121"/>
        <end position="140"/>
    </location>
</feature>
<evidence type="ECO:0000313" key="11">
    <source>
        <dbReference type="Proteomes" id="UP001064879"/>
    </source>
</evidence>
<reference evidence="10" key="1">
    <citation type="submission" date="2022-03" db="EMBL/GenBank/DDBJ databases">
        <title>Brevibacterium spongiae sp. nov., isolated from marine sponge.</title>
        <authorList>
            <person name="Li Z."/>
            <person name="Zhang M."/>
        </authorList>
    </citation>
    <scope>NUCLEOTIDE SEQUENCE</scope>
    <source>
        <strain evidence="10">WHS-Z9</strain>
    </source>
</reference>
<feature type="compositionally biased region" description="Low complexity" evidence="7">
    <location>
        <begin position="30"/>
        <end position="41"/>
    </location>
</feature>
<keyword evidence="11" id="KW-1185">Reference proteome</keyword>
<keyword evidence="6 8" id="KW-0472">Membrane</keyword>
<dbReference type="InterPro" id="IPR036259">
    <property type="entry name" value="MFS_trans_sf"/>
</dbReference>
<organism evidence="10 11">
    <name type="scientific">Brevibacterium spongiae</name>
    <dbReference type="NCBI Taxonomy" id="2909672"/>
    <lineage>
        <taxon>Bacteria</taxon>
        <taxon>Bacillati</taxon>
        <taxon>Actinomycetota</taxon>
        <taxon>Actinomycetes</taxon>
        <taxon>Micrococcales</taxon>
        <taxon>Brevibacteriaceae</taxon>
        <taxon>Brevibacterium</taxon>
    </lineage>
</organism>
<evidence type="ECO:0000256" key="3">
    <source>
        <dbReference type="ARBA" id="ARBA00022475"/>
    </source>
</evidence>
<feature type="transmembrane region" description="Helical" evidence="8">
    <location>
        <begin position="90"/>
        <end position="109"/>
    </location>
</feature>
<dbReference type="Proteomes" id="UP001064879">
    <property type="component" value="Chromosome"/>
</dbReference>
<dbReference type="Pfam" id="PF07690">
    <property type="entry name" value="MFS_1"/>
    <property type="match status" value="1"/>
</dbReference>
<dbReference type="InterPro" id="IPR020846">
    <property type="entry name" value="MFS_dom"/>
</dbReference>
<keyword evidence="5 8" id="KW-1133">Transmembrane helix</keyword>
<feature type="domain" description="Major facilitator superfamily (MFS) profile" evidence="9">
    <location>
        <begin position="56"/>
        <end position="546"/>
    </location>
</feature>
<dbReference type="PRINTS" id="PR01036">
    <property type="entry name" value="TCRTETB"/>
</dbReference>
<feature type="transmembrane region" description="Helical" evidence="8">
    <location>
        <begin position="313"/>
        <end position="334"/>
    </location>
</feature>
<sequence length="610" mass="65026">MTNETTKQTKAVMRSNRDIETETMTVKPQTTSSATEAPATPGDDTAPMTTSAIILLFVGLMIAMFMFSLNQTVLATALPTIVGELDGVDQMLWVSTAFMLASTIMMPVYGKVGDLFGRKPLFMFAICCFLLGSVFALIANEMSTLIFGRVLQGIGGGGMMILSQSIIASVVPARERGKYMGIMGSAFAVSSVAGPLIGGWLTEGPGWRWAFAINFPLGIIALIAAAIFLKVPKHARGSGPRPKVDVFGMALISVVTSCIVLVSAWGGHDFAWGSWQINGLIVTGVIAAIAFVFVELKVSEPVIPMYLFTNRDFLLCTIAGLFVGIGMFGVLSYMPTYLQMVHGIDATIAGLMMVPMMGTMLVSSTLVGFIVSRTGKYKKYPLAGILIMAASLVLLSQLKAESSAWETIGCLALLGLGLGLSMQTLVLVVQNAFPVKMVGTATAANNYFRQVGATLGMAFIGSVFTQRLMDNIKDGITEIAKAAPQGHLPKLSSTGLTPEIVSKLPEPIHSLIINSYNDALVPLFLWVAPLAVLGFIFLCFLPNTPLAQTLKNEPAKRESLDVAATENRGAETPGAVSSVSLAESPLPEETRNDGTDDTQLTRNRDSRPAH</sequence>
<evidence type="ECO:0000256" key="7">
    <source>
        <dbReference type="SAM" id="MobiDB-lite"/>
    </source>
</evidence>
<name>A0ABY5SNF7_9MICO</name>
<feature type="region of interest" description="Disordered" evidence="7">
    <location>
        <begin position="1"/>
        <end position="44"/>
    </location>
</feature>